<reference evidence="1 2" key="1">
    <citation type="submission" date="2023-07" db="EMBL/GenBank/DDBJ databases">
        <title>Comparative genomics of wheat-associated soil bacteria to identify genetic determinants of phenazine resistance.</title>
        <authorList>
            <person name="Mouncey N."/>
        </authorList>
    </citation>
    <scope>NUCLEOTIDE SEQUENCE [LARGE SCALE GENOMIC DNA]</scope>
    <source>
        <strain evidence="1 2">W4I9-1</strain>
    </source>
</reference>
<dbReference type="EMBL" id="JAUSXV010000001">
    <property type="protein sequence ID" value="MDQ0646333.1"/>
    <property type="molecule type" value="Genomic_DNA"/>
</dbReference>
<dbReference type="Pfam" id="PF15601">
    <property type="entry name" value="Imm70"/>
    <property type="match status" value="1"/>
</dbReference>
<dbReference type="AlphaFoldDB" id="A0AAW8ES40"/>
<evidence type="ECO:0000313" key="1">
    <source>
        <dbReference type="EMBL" id="MDQ0646333.1"/>
    </source>
</evidence>
<name>A0AAW8ES40_9MICO</name>
<evidence type="ECO:0000313" key="2">
    <source>
        <dbReference type="Proteomes" id="UP001244427"/>
    </source>
</evidence>
<keyword evidence="2" id="KW-1185">Reference proteome</keyword>
<accession>A0AAW8ES40</accession>
<comment type="caution">
    <text evidence="1">The sequence shown here is derived from an EMBL/GenBank/DDBJ whole genome shotgun (WGS) entry which is preliminary data.</text>
</comment>
<dbReference type="Proteomes" id="UP001244427">
    <property type="component" value="Unassembled WGS sequence"/>
</dbReference>
<dbReference type="InterPro" id="IPR028185">
    <property type="entry name" value="Imm70"/>
</dbReference>
<organism evidence="1 2">
    <name type="scientific">Microbacterium natoriense</name>
    <dbReference type="NCBI Taxonomy" id="284570"/>
    <lineage>
        <taxon>Bacteria</taxon>
        <taxon>Bacillati</taxon>
        <taxon>Actinomycetota</taxon>
        <taxon>Actinomycetes</taxon>
        <taxon>Micrococcales</taxon>
        <taxon>Microbacteriaceae</taxon>
        <taxon>Microbacterium</taxon>
    </lineage>
</organism>
<sequence>MGVSLRVGPIAYPIGTGAFLGAFFDTVTGRLEDGARGRRFPRLGDLYQHGELDVSHLDAARGELSDIRRQLTLLPPSALIWDLDDPAAAPPWGDDIAASITDLSDYFVTSDGRQLLDVIQTALDTGIRLGRAVSIG</sequence>
<protein>
    <submittedName>
        <fullName evidence="1">Uncharacterized protein</fullName>
    </submittedName>
</protein>
<gene>
    <name evidence="1" type="ORF">QFZ53_000529</name>
</gene>
<proteinExistence type="predicted"/>